<dbReference type="GO" id="GO:0015031">
    <property type="term" value="P:protein transport"/>
    <property type="evidence" value="ECO:0007669"/>
    <property type="project" value="UniProtKB-KW"/>
</dbReference>
<evidence type="ECO:0000256" key="5">
    <source>
        <dbReference type="SAM" id="MobiDB-lite"/>
    </source>
</evidence>
<organism>
    <name type="scientific">Serpula lacrymans var. lacrymans (strain S7.9)</name>
    <name type="common">Dry rot fungus</name>
    <dbReference type="NCBI Taxonomy" id="578457"/>
    <lineage>
        <taxon>Eukaryota</taxon>
        <taxon>Fungi</taxon>
        <taxon>Dikarya</taxon>
        <taxon>Basidiomycota</taxon>
        <taxon>Agaricomycotina</taxon>
        <taxon>Agaricomycetes</taxon>
        <taxon>Agaricomycetidae</taxon>
        <taxon>Boletales</taxon>
        <taxon>Coniophorineae</taxon>
        <taxon>Serpulaceae</taxon>
        <taxon>Serpula</taxon>
    </lineage>
</organism>
<comment type="subcellular location">
    <subcellularLocation>
        <location evidence="1">Cytoplasm</location>
    </subcellularLocation>
</comment>
<dbReference type="GO" id="GO:0016020">
    <property type="term" value="C:membrane"/>
    <property type="evidence" value="ECO:0007669"/>
    <property type="project" value="TreeGrafter"/>
</dbReference>
<evidence type="ECO:0000256" key="2">
    <source>
        <dbReference type="ARBA" id="ARBA00022448"/>
    </source>
</evidence>
<dbReference type="HOGENOM" id="CLU_063262_0_0_1"/>
<keyword evidence="3" id="KW-0963">Cytoplasm</keyword>
<feature type="region of interest" description="Disordered" evidence="5">
    <location>
        <begin position="300"/>
        <end position="330"/>
    </location>
</feature>
<dbReference type="PROSITE" id="PS50219">
    <property type="entry name" value="CNH"/>
    <property type="match status" value="1"/>
</dbReference>
<evidence type="ECO:0000256" key="3">
    <source>
        <dbReference type="ARBA" id="ARBA00022490"/>
    </source>
</evidence>
<protein>
    <recommendedName>
        <fullName evidence="6">CNH domain-containing protein</fullName>
    </recommendedName>
</protein>
<dbReference type="GO" id="GO:0034058">
    <property type="term" value="P:endosomal vesicle fusion"/>
    <property type="evidence" value="ECO:0007669"/>
    <property type="project" value="TreeGrafter"/>
</dbReference>
<evidence type="ECO:0000313" key="7">
    <source>
        <dbReference type="EMBL" id="EGO29910.1"/>
    </source>
</evidence>
<gene>
    <name evidence="7" type="ORF">SERLADRAFT_433853</name>
</gene>
<feature type="compositionally biased region" description="Basic and acidic residues" evidence="5">
    <location>
        <begin position="307"/>
        <end position="320"/>
    </location>
</feature>
<dbReference type="GO" id="GO:0005737">
    <property type="term" value="C:cytoplasm"/>
    <property type="evidence" value="ECO:0007669"/>
    <property type="project" value="UniProtKB-SubCell"/>
</dbReference>
<dbReference type="RefSeq" id="XP_007314152.1">
    <property type="nucleotide sequence ID" value="XM_007314090.1"/>
</dbReference>
<dbReference type="EMBL" id="GL945429">
    <property type="protein sequence ID" value="EGO29910.1"/>
    <property type="molecule type" value="Genomic_DNA"/>
</dbReference>
<evidence type="ECO:0000256" key="1">
    <source>
        <dbReference type="ARBA" id="ARBA00004496"/>
    </source>
</evidence>
<reference evidence="7" key="1">
    <citation type="submission" date="2011-04" db="EMBL/GenBank/DDBJ databases">
        <title>Evolution of plant cell wall degrading machinery underlies the functional diversity of forest fungi.</title>
        <authorList>
            <consortium name="US DOE Joint Genome Institute (JGI-PGF)"/>
            <person name="Eastwood D.C."/>
            <person name="Floudas D."/>
            <person name="Binder M."/>
            <person name="Majcherczyk A."/>
            <person name="Schneider P."/>
            <person name="Aerts A."/>
            <person name="Asiegbu F.O."/>
            <person name="Baker S.E."/>
            <person name="Barry K."/>
            <person name="Bendiksby M."/>
            <person name="Blumentritt M."/>
            <person name="Coutinho P.M."/>
            <person name="Cullen D."/>
            <person name="Cullen D."/>
            <person name="Gathman A."/>
            <person name="Goodell B."/>
            <person name="Henrissat B."/>
            <person name="Ihrmark K."/>
            <person name="Kauserud H."/>
            <person name="Kohler A."/>
            <person name="LaButti K."/>
            <person name="Lapidus A."/>
            <person name="Lavin J.L."/>
            <person name="Lee Y.-H."/>
            <person name="Lindquist E."/>
            <person name="Lilly W."/>
            <person name="Lucas S."/>
            <person name="Morin E."/>
            <person name="Murat C."/>
            <person name="Oguiza J.A."/>
            <person name="Park J."/>
            <person name="Pisabarro A.G."/>
            <person name="Riley R."/>
            <person name="Rosling A."/>
            <person name="Salamov A."/>
            <person name="Schmidt O."/>
            <person name="Schmutz J."/>
            <person name="Skrede I."/>
            <person name="Stenlid J."/>
            <person name="Wiebenga A."/>
            <person name="Xie X."/>
            <person name="Kues U."/>
            <person name="Hibbett D.S."/>
            <person name="Hoffmeister D."/>
            <person name="Hogberg N."/>
            <person name="Martin F."/>
            <person name="Grigoriev I.V."/>
            <person name="Watkinson S.C."/>
        </authorList>
    </citation>
    <scope>NUCLEOTIDE SEQUENCE</scope>
    <source>
        <strain evidence="7">S7.9</strain>
    </source>
</reference>
<dbReference type="Pfam" id="PF00780">
    <property type="entry name" value="CNH"/>
    <property type="match status" value="1"/>
</dbReference>
<dbReference type="AlphaFoldDB" id="F8NH53"/>
<evidence type="ECO:0000259" key="6">
    <source>
        <dbReference type="PROSITE" id="PS50219"/>
    </source>
</evidence>
<dbReference type="GeneID" id="18814251"/>
<dbReference type="PANTHER" id="PTHR12894">
    <property type="entry name" value="CNH DOMAIN CONTAINING"/>
    <property type="match status" value="1"/>
</dbReference>
<evidence type="ECO:0000256" key="4">
    <source>
        <dbReference type="ARBA" id="ARBA00022927"/>
    </source>
</evidence>
<dbReference type="GO" id="GO:0006914">
    <property type="term" value="P:autophagy"/>
    <property type="evidence" value="ECO:0007669"/>
    <property type="project" value="TreeGrafter"/>
</dbReference>
<dbReference type="PANTHER" id="PTHR12894:SF27">
    <property type="entry name" value="TRANSFORMING GROWTH FACTOR-BETA RECEPTOR-ASSOCIATED PROTEIN 1"/>
    <property type="match status" value="1"/>
</dbReference>
<dbReference type="InterPro" id="IPR001180">
    <property type="entry name" value="CNH_dom"/>
</dbReference>
<dbReference type="KEGG" id="sla:SERLADRAFT_433853"/>
<feature type="domain" description="CNH" evidence="6">
    <location>
        <begin position="1"/>
        <end position="265"/>
    </location>
</feature>
<keyword evidence="2" id="KW-0813">Transport</keyword>
<dbReference type="InterPro" id="IPR032914">
    <property type="entry name" value="Vam6/VPS39/TRAP1"/>
</dbReference>
<dbReference type="Proteomes" id="UP000008064">
    <property type="component" value="Unassembled WGS sequence"/>
</dbReference>
<dbReference type="OrthoDB" id="5325112at2759"/>
<accession>F8NH53</accession>
<feature type="compositionally biased region" description="Acidic residues" evidence="5">
    <location>
        <begin position="321"/>
        <end position="330"/>
    </location>
</feature>
<sequence length="330" mass="36558">MALKALDVPPYRIQPLIAAINESSSTPTLLTSAQALGLEVYVGCSNGDLLRYALQAEDPTKPESYTLLSRQTLPNDKPIEEIRPAPSFSDPPAKVDPIEFCVIKRNNIALYSLRERLFFQKEIPLPQGATLARRIGRYVCVADKEFYNIIDLEDASLFPLLPLSQAFENTQPVKPFITVIDSFEFLALSFTETGTLGVFVNSNGEPVRGTLQWPSHPEAICLDYPYIATLLVNGTIEIHSVETQELVQVVPAPSSSPSLSPSVEGSLAQRLSLVACLNGYMVPSPQRSNKMRLKRVSLVRKPLPTLPHDEPESIEEKREVDDDEIADEKI</sequence>
<keyword evidence="4" id="KW-0653">Protein transport</keyword>
<proteinExistence type="predicted"/>
<name>F8NH53_SERL9</name>